<keyword evidence="1" id="KW-1133">Transmembrane helix</keyword>
<comment type="caution">
    <text evidence="2">The sequence shown here is derived from an EMBL/GenBank/DDBJ whole genome shotgun (WGS) entry which is preliminary data.</text>
</comment>
<name>A0A0M2Q3B3_PROHO</name>
<reference evidence="2" key="1">
    <citation type="submission" date="2012-04" db="EMBL/GenBank/DDBJ databases">
        <authorList>
            <person name="Borisov I.G."/>
            <person name="Ivanikova N.V."/>
            <person name="Pinevich A.V."/>
        </authorList>
    </citation>
    <scope>NUCLEOTIDE SEQUENCE</scope>
    <source>
        <strain evidence="2">CALU 1027</strain>
    </source>
</reference>
<dbReference type="eggNOG" id="ENOG5032KBW">
    <property type="taxonomic scope" value="Bacteria"/>
</dbReference>
<dbReference type="InterPro" id="IPR058286">
    <property type="entry name" value="DUF7980"/>
</dbReference>
<accession>A0A0M2Q3B3</accession>
<keyword evidence="1" id="KW-0812">Transmembrane</keyword>
<dbReference type="EMBL" id="AJTX02000002">
    <property type="protein sequence ID" value="KKJ01439.1"/>
    <property type="molecule type" value="Genomic_DNA"/>
</dbReference>
<feature type="transmembrane region" description="Helical" evidence="1">
    <location>
        <begin position="7"/>
        <end position="25"/>
    </location>
</feature>
<sequence length="120" mass="13439">MSLLSKLWNGFLLGFGYLLSPLSWWNDLVFNLPIAYGFAWVVTWGHRQWLVPGVILGYWLSNLVGILMMQWGARAALQGDRPRNLKQELLWGLGSATVYSGAIAALAYGHWLPLPEGLLP</sequence>
<feature type="transmembrane region" description="Helical" evidence="1">
    <location>
        <begin position="89"/>
        <end position="111"/>
    </location>
</feature>
<dbReference type="Pfam" id="PF25937">
    <property type="entry name" value="DUF7980"/>
    <property type="match status" value="1"/>
</dbReference>
<gene>
    <name evidence="2" type="ORF">PROH_03650</name>
</gene>
<dbReference type="OrthoDB" id="531280at2"/>
<dbReference type="Proteomes" id="UP000034681">
    <property type="component" value="Unassembled WGS sequence"/>
</dbReference>
<keyword evidence="3" id="KW-1185">Reference proteome</keyword>
<dbReference type="AlphaFoldDB" id="A0A0M2Q3B3"/>
<protein>
    <submittedName>
        <fullName evidence="2">Uncharacterized protein</fullName>
    </submittedName>
</protein>
<organism evidence="2 3">
    <name type="scientific">Prochlorothrix hollandica PCC 9006 = CALU 1027</name>
    <dbReference type="NCBI Taxonomy" id="317619"/>
    <lineage>
        <taxon>Bacteria</taxon>
        <taxon>Bacillati</taxon>
        <taxon>Cyanobacteriota</taxon>
        <taxon>Cyanophyceae</taxon>
        <taxon>Prochlorotrichales</taxon>
        <taxon>Prochlorotrichaceae</taxon>
        <taxon>Prochlorothrix</taxon>
    </lineage>
</organism>
<keyword evidence="1" id="KW-0472">Membrane</keyword>
<evidence type="ECO:0000256" key="1">
    <source>
        <dbReference type="SAM" id="Phobius"/>
    </source>
</evidence>
<proteinExistence type="predicted"/>
<feature type="transmembrane region" description="Helical" evidence="1">
    <location>
        <begin position="49"/>
        <end position="68"/>
    </location>
</feature>
<evidence type="ECO:0000313" key="3">
    <source>
        <dbReference type="Proteomes" id="UP000034681"/>
    </source>
</evidence>
<dbReference type="RefSeq" id="WP_017714158.1">
    <property type="nucleotide sequence ID" value="NZ_KB235941.1"/>
</dbReference>
<evidence type="ECO:0000313" key="2">
    <source>
        <dbReference type="EMBL" id="KKJ01439.1"/>
    </source>
</evidence>